<feature type="non-terminal residue" evidence="1">
    <location>
        <position position="1"/>
    </location>
</feature>
<accession>A0A381YQC2</accession>
<dbReference type="AlphaFoldDB" id="A0A381YQC2"/>
<reference evidence="1" key="1">
    <citation type="submission" date="2018-05" db="EMBL/GenBank/DDBJ databases">
        <authorList>
            <person name="Lanie J.A."/>
            <person name="Ng W.-L."/>
            <person name="Kazmierczak K.M."/>
            <person name="Andrzejewski T.M."/>
            <person name="Davidsen T.M."/>
            <person name="Wayne K.J."/>
            <person name="Tettelin H."/>
            <person name="Glass J.I."/>
            <person name="Rusch D."/>
            <person name="Podicherti R."/>
            <person name="Tsui H.-C.T."/>
            <person name="Winkler M.E."/>
        </authorList>
    </citation>
    <scope>NUCLEOTIDE SEQUENCE</scope>
</reference>
<evidence type="ECO:0000313" key="1">
    <source>
        <dbReference type="EMBL" id="SVA78822.1"/>
    </source>
</evidence>
<gene>
    <name evidence="1" type="ORF">METZ01_LOCUS131676</name>
</gene>
<proteinExistence type="predicted"/>
<sequence>VSERGRRLPAGKFCFGCRVGLLGVCVLAGESLSLIISDEPACCIFIISWHSKWAGWVYTCDYSIEHMGTIDGWQGAR</sequence>
<organism evidence="1">
    <name type="scientific">marine metagenome</name>
    <dbReference type="NCBI Taxonomy" id="408172"/>
    <lineage>
        <taxon>unclassified sequences</taxon>
        <taxon>metagenomes</taxon>
        <taxon>ecological metagenomes</taxon>
    </lineage>
</organism>
<name>A0A381YQC2_9ZZZZ</name>
<protein>
    <submittedName>
        <fullName evidence="1">Uncharacterized protein</fullName>
    </submittedName>
</protein>
<dbReference type="EMBL" id="UINC01018708">
    <property type="protein sequence ID" value="SVA78822.1"/>
    <property type="molecule type" value="Genomic_DNA"/>
</dbReference>